<gene>
    <name evidence="1" type="ORF">CPELLU_LOCUS15822</name>
</gene>
<accession>A0A9N9NZ88</accession>
<name>A0A9N9NZ88_9GLOM</name>
<proteinExistence type="predicted"/>
<evidence type="ECO:0000313" key="2">
    <source>
        <dbReference type="Proteomes" id="UP000789759"/>
    </source>
</evidence>
<dbReference type="AlphaFoldDB" id="A0A9N9NZ88"/>
<sequence length="52" mass="6163">MPERELSSDNKQSEIVTNLENLKYMLDICLRKRCKALWFTQADSRKNPLGFM</sequence>
<evidence type="ECO:0000313" key="1">
    <source>
        <dbReference type="EMBL" id="CAG8770073.1"/>
    </source>
</evidence>
<organism evidence="1 2">
    <name type="scientific">Cetraspora pellucida</name>
    <dbReference type="NCBI Taxonomy" id="1433469"/>
    <lineage>
        <taxon>Eukaryota</taxon>
        <taxon>Fungi</taxon>
        <taxon>Fungi incertae sedis</taxon>
        <taxon>Mucoromycota</taxon>
        <taxon>Glomeromycotina</taxon>
        <taxon>Glomeromycetes</taxon>
        <taxon>Diversisporales</taxon>
        <taxon>Gigasporaceae</taxon>
        <taxon>Cetraspora</taxon>
    </lineage>
</organism>
<protein>
    <submittedName>
        <fullName evidence="1">20203_t:CDS:1</fullName>
    </submittedName>
</protein>
<dbReference type="EMBL" id="CAJVQA010021646">
    <property type="protein sequence ID" value="CAG8770073.1"/>
    <property type="molecule type" value="Genomic_DNA"/>
</dbReference>
<comment type="caution">
    <text evidence="1">The sequence shown here is derived from an EMBL/GenBank/DDBJ whole genome shotgun (WGS) entry which is preliminary data.</text>
</comment>
<reference evidence="1" key="1">
    <citation type="submission" date="2021-06" db="EMBL/GenBank/DDBJ databases">
        <authorList>
            <person name="Kallberg Y."/>
            <person name="Tangrot J."/>
            <person name="Rosling A."/>
        </authorList>
    </citation>
    <scope>NUCLEOTIDE SEQUENCE</scope>
    <source>
        <strain evidence="1">FL966</strain>
    </source>
</reference>
<dbReference type="Proteomes" id="UP000789759">
    <property type="component" value="Unassembled WGS sequence"/>
</dbReference>
<feature type="non-terminal residue" evidence="1">
    <location>
        <position position="52"/>
    </location>
</feature>
<keyword evidence="2" id="KW-1185">Reference proteome</keyword>